<proteinExistence type="predicted"/>
<dbReference type="EMBL" id="AP019300">
    <property type="protein sequence ID" value="BBH02446.1"/>
    <property type="molecule type" value="Genomic_DNA"/>
</dbReference>
<accession>A0A4Y1RER1</accession>
<dbReference type="AlphaFoldDB" id="A0A4Y1RER1"/>
<gene>
    <name evidence="1" type="ORF">Prudu_013001</name>
</gene>
<sequence>MGPSTASTSGPLSAIPAPSLAFTTMF</sequence>
<reference evidence="1" key="1">
    <citation type="journal article" date="2019" name="Science">
        <title>Mutation of a bHLH transcription factor allowed almond domestication.</title>
        <authorList>
            <person name="Sanchez-Perez R."/>
            <person name="Pavan S."/>
            <person name="Mazzeo R."/>
            <person name="Moldovan C."/>
            <person name="Aiese Cigliano R."/>
            <person name="Del Cueto J."/>
            <person name="Ricciardi F."/>
            <person name="Lotti C."/>
            <person name="Ricciardi L."/>
            <person name="Dicenta F."/>
            <person name="Lopez-Marques R.L."/>
            <person name="Lindberg Moller B."/>
        </authorList>
    </citation>
    <scope>NUCLEOTIDE SEQUENCE</scope>
</reference>
<protein>
    <submittedName>
        <fullName evidence="1">Probable gamma-secretase subunit PEN-2</fullName>
    </submittedName>
</protein>
<evidence type="ECO:0000313" key="1">
    <source>
        <dbReference type="EMBL" id="BBH02446.1"/>
    </source>
</evidence>
<organism evidence="1">
    <name type="scientific">Prunus dulcis</name>
    <name type="common">Almond</name>
    <name type="synonym">Amygdalus dulcis</name>
    <dbReference type="NCBI Taxonomy" id="3755"/>
    <lineage>
        <taxon>Eukaryota</taxon>
        <taxon>Viridiplantae</taxon>
        <taxon>Streptophyta</taxon>
        <taxon>Embryophyta</taxon>
        <taxon>Tracheophyta</taxon>
        <taxon>Spermatophyta</taxon>
        <taxon>Magnoliopsida</taxon>
        <taxon>eudicotyledons</taxon>
        <taxon>Gunneridae</taxon>
        <taxon>Pentapetalae</taxon>
        <taxon>rosids</taxon>
        <taxon>fabids</taxon>
        <taxon>Rosales</taxon>
        <taxon>Rosaceae</taxon>
        <taxon>Amygdaloideae</taxon>
        <taxon>Amygdaleae</taxon>
        <taxon>Prunus</taxon>
    </lineage>
</organism>
<name>A0A4Y1RER1_PRUDU</name>